<evidence type="ECO:0000313" key="17">
    <source>
        <dbReference type="EMBL" id="SCZ80663.1"/>
    </source>
</evidence>
<evidence type="ECO:0000256" key="14">
    <source>
        <dbReference type="SAM" id="Phobius"/>
    </source>
</evidence>
<gene>
    <name evidence="17" type="ORF">SAMN03080599_02385</name>
</gene>
<keyword evidence="12" id="KW-0902">Two-component regulatory system</keyword>
<dbReference type="SMART" id="SM00387">
    <property type="entry name" value="HATPase_c"/>
    <property type="match status" value="1"/>
</dbReference>
<dbReference type="PROSITE" id="PS50885">
    <property type="entry name" value="HAMP"/>
    <property type="match status" value="1"/>
</dbReference>
<evidence type="ECO:0000259" key="16">
    <source>
        <dbReference type="PROSITE" id="PS50885"/>
    </source>
</evidence>
<dbReference type="InterPro" id="IPR005467">
    <property type="entry name" value="His_kinase_dom"/>
</dbReference>
<dbReference type="EC" id="2.7.13.3" evidence="3"/>
<dbReference type="SMART" id="SM00388">
    <property type="entry name" value="HisKA"/>
    <property type="match status" value="1"/>
</dbReference>
<dbReference type="PROSITE" id="PS50109">
    <property type="entry name" value="HIS_KIN"/>
    <property type="match status" value="1"/>
</dbReference>
<keyword evidence="13 14" id="KW-0472">Membrane</keyword>
<dbReference type="OrthoDB" id="335833at2"/>
<dbReference type="Gene3D" id="3.30.565.10">
    <property type="entry name" value="Histidine kinase-like ATPase, C-terminal domain"/>
    <property type="match status" value="1"/>
</dbReference>
<dbReference type="InterPro" id="IPR036097">
    <property type="entry name" value="HisK_dim/P_sf"/>
</dbReference>
<evidence type="ECO:0000256" key="3">
    <source>
        <dbReference type="ARBA" id="ARBA00012438"/>
    </source>
</evidence>
<dbReference type="FunFam" id="1.10.287.130:FF:000008">
    <property type="entry name" value="Two-component sensor histidine kinase"/>
    <property type="match status" value="1"/>
</dbReference>
<dbReference type="PANTHER" id="PTHR45528:SF1">
    <property type="entry name" value="SENSOR HISTIDINE KINASE CPXA"/>
    <property type="match status" value="1"/>
</dbReference>
<dbReference type="InterPro" id="IPR004358">
    <property type="entry name" value="Sig_transdc_His_kin-like_C"/>
</dbReference>
<feature type="transmembrane region" description="Helical" evidence="14">
    <location>
        <begin position="160"/>
        <end position="183"/>
    </location>
</feature>
<dbReference type="PRINTS" id="PR00344">
    <property type="entry name" value="BCTRLSENSOR"/>
</dbReference>
<evidence type="ECO:0000256" key="10">
    <source>
        <dbReference type="ARBA" id="ARBA00022840"/>
    </source>
</evidence>
<reference evidence="17 18" key="1">
    <citation type="submission" date="2016-10" db="EMBL/GenBank/DDBJ databases">
        <authorList>
            <person name="de Groot N.N."/>
        </authorList>
    </citation>
    <scope>NUCLEOTIDE SEQUENCE [LARGE SCALE GENOMIC DNA]</scope>
    <source>
        <strain evidence="17 18">DSM 2784</strain>
    </source>
</reference>
<dbReference type="InterPro" id="IPR036890">
    <property type="entry name" value="HATPase_C_sf"/>
</dbReference>
<dbReference type="FunFam" id="3.30.565.10:FF:000006">
    <property type="entry name" value="Sensor histidine kinase WalK"/>
    <property type="match status" value="1"/>
</dbReference>
<evidence type="ECO:0000256" key="7">
    <source>
        <dbReference type="ARBA" id="ARBA00022692"/>
    </source>
</evidence>
<dbReference type="Pfam" id="PF02518">
    <property type="entry name" value="HATPase_c"/>
    <property type="match status" value="1"/>
</dbReference>
<dbReference type="AlphaFoldDB" id="A0A1G5S2X6"/>
<keyword evidence="18" id="KW-1185">Reference proteome</keyword>
<evidence type="ECO:0000256" key="6">
    <source>
        <dbReference type="ARBA" id="ARBA00022679"/>
    </source>
</evidence>
<dbReference type="RefSeq" id="WP_092591780.1">
    <property type="nucleotide sequence ID" value="NZ_FMWL01000013.1"/>
</dbReference>
<keyword evidence="6" id="KW-0808">Transferase</keyword>
<comment type="catalytic activity">
    <reaction evidence="1">
        <text>ATP + protein L-histidine = ADP + protein N-phospho-L-histidine.</text>
        <dbReference type="EC" id="2.7.13.3"/>
    </reaction>
</comment>
<evidence type="ECO:0000256" key="9">
    <source>
        <dbReference type="ARBA" id="ARBA00022777"/>
    </source>
</evidence>
<keyword evidence="9 17" id="KW-0418">Kinase</keyword>
<keyword evidence="10" id="KW-0067">ATP-binding</keyword>
<accession>A0A1G5S2X6</accession>
<dbReference type="Proteomes" id="UP000199208">
    <property type="component" value="Unassembled WGS sequence"/>
</dbReference>
<evidence type="ECO:0000256" key="12">
    <source>
        <dbReference type="ARBA" id="ARBA00023012"/>
    </source>
</evidence>
<keyword evidence="4" id="KW-1003">Cell membrane</keyword>
<evidence type="ECO:0000259" key="15">
    <source>
        <dbReference type="PROSITE" id="PS50109"/>
    </source>
</evidence>
<keyword evidence="5" id="KW-0597">Phosphoprotein</keyword>
<dbReference type="EMBL" id="FMWL01000013">
    <property type="protein sequence ID" value="SCZ80663.1"/>
    <property type="molecule type" value="Genomic_DNA"/>
</dbReference>
<evidence type="ECO:0000256" key="13">
    <source>
        <dbReference type="ARBA" id="ARBA00023136"/>
    </source>
</evidence>
<evidence type="ECO:0000256" key="11">
    <source>
        <dbReference type="ARBA" id="ARBA00022989"/>
    </source>
</evidence>
<dbReference type="Gene3D" id="1.10.287.130">
    <property type="match status" value="1"/>
</dbReference>
<keyword evidence="8" id="KW-0547">Nucleotide-binding</keyword>
<feature type="domain" description="Histidine kinase" evidence="15">
    <location>
        <begin position="256"/>
        <end position="472"/>
    </location>
</feature>
<name>A0A1G5S2X6_9FIRM</name>
<evidence type="ECO:0000256" key="2">
    <source>
        <dbReference type="ARBA" id="ARBA00004651"/>
    </source>
</evidence>
<dbReference type="Gene3D" id="6.10.340.10">
    <property type="match status" value="1"/>
</dbReference>
<organism evidence="17 18">
    <name type="scientific">Acidaminobacter hydrogenoformans DSM 2784</name>
    <dbReference type="NCBI Taxonomy" id="1120920"/>
    <lineage>
        <taxon>Bacteria</taxon>
        <taxon>Bacillati</taxon>
        <taxon>Bacillota</taxon>
        <taxon>Clostridia</taxon>
        <taxon>Peptostreptococcales</taxon>
        <taxon>Acidaminobacteraceae</taxon>
        <taxon>Acidaminobacter</taxon>
    </lineage>
</organism>
<evidence type="ECO:0000256" key="1">
    <source>
        <dbReference type="ARBA" id="ARBA00000085"/>
    </source>
</evidence>
<dbReference type="SUPFAM" id="SSF158472">
    <property type="entry name" value="HAMP domain-like"/>
    <property type="match status" value="1"/>
</dbReference>
<dbReference type="InterPro" id="IPR003660">
    <property type="entry name" value="HAMP_dom"/>
</dbReference>
<evidence type="ECO:0000313" key="18">
    <source>
        <dbReference type="Proteomes" id="UP000199208"/>
    </source>
</evidence>
<protein>
    <recommendedName>
        <fullName evidence="3">histidine kinase</fullName>
        <ecNumber evidence="3">2.7.13.3</ecNumber>
    </recommendedName>
</protein>
<dbReference type="GO" id="GO:0000155">
    <property type="term" value="F:phosphorelay sensor kinase activity"/>
    <property type="evidence" value="ECO:0007669"/>
    <property type="project" value="InterPro"/>
</dbReference>
<feature type="transmembrane region" description="Helical" evidence="14">
    <location>
        <begin position="7"/>
        <end position="29"/>
    </location>
</feature>
<evidence type="ECO:0000256" key="4">
    <source>
        <dbReference type="ARBA" id="ARBA00022475"/>
    </source>
</evidence>
<proteinExistence type="predicted"/>
<keyword evidence="7 14" id="KW-0812">Transmembrane</keyword>
<feature type="domain" description="HAMP" evidence="16">
    <location>
        <begin position="189"/>
        <end position="241"/>
    </location>
</feature>
<dbReference type="PANTHER" id="PTHR45528">
    <property type="entry name" value="SENSOR HISTIDINE KINASE CPXA"/>
    <property type="match status" value="1"/>
</dbReference>
<dbReference type="STRING" id="1120920.SAMN03080599_02385"/>
<dbReference type="CDD" id="cd06225">
    <property type="entry name" value="HAMP"/>
    <property type="match status" value="1"/>
</dbReference>
<evidence type="ECO:0000256" key="8">
    <source>
        <dbReference type="ARBA" id="ARBA00022741"/>
    </source>
</evidence>
<dbReference type="Pfam" id="PF00512">
    <property type="entry name" value="HisKA"/>
    <property type="match status" value="1"/>
</dbReference>
<comment type="subcellular location">
    <subcellularLocation>
        <location evidence="2">Cell membrane</location>
        <topology evidence="2">Multi-pass membrane protein</topology>
    </subcellularLocation>
</comment>
<evidence type="ECO:0000256" key="5">
    <source>
        <dbReference type="ARBA" id="ARBA00022553"/>
    </source>
</evidence>
<sequence>MNIRSKIILSFLSLLVIPLLIVILSVLVLTTNFFNIPAVDKFVSITSSMDRVTEEFAGNLDRIDNYPYMDGLLRPYYTTYFRRLLYVDQENIIQFDSERKLIGVAFDKVSFFETDSEGGVTVSVDPSSLSMMERNVVKGGVTHGRLVFLPDIDIKDAFTFFSYLPIAFVAIFVISVMTMILILSKILSDGILNPLKELNHAAEMIASGDLDYEMKYKKDDEIGKFCNEFDRMRLRLKDSLAKQVEFEHSRQQLIASVSHDLKTPLTSIQGYVELLSDDIVEDPETQKQYLDIIRSKSAQLNHLIDDLFTFTKMNLDEFVIELSPIDSQALFDFMLTEKEMDFQDRSVALRVDRPIPSVPIAADAPRLHQVLDNLISNAEKFTKTYIHIYTRVTPGYFEWFVEDDGIGIPQEDLSRIFEHFYKVDKSRTYSSRGTGLGLAICKQIIEAHCGTISVKSQVGEGSTFKVKLPIQPAESDSTAHSQSLS</sequence>
<dbReference type="SUPFAM" id="SSF47384">
    <property type="entry name" value="Homodimeric domain of signal transducing histidine kinase"/>
    <property type="match status" value="1"/>
</dbReference>
<dbReference type="CDD" id="cd00082">
    <property type="entry name" value="HisKA"/>
    <property type="match status" value="1"/>
</dbReference>
<dbReference type="SMART" id="SM00304">
    <property type="entry name" value="HAMP"/>
    <property type="match status" value="1"/>
</dbReference>
<keyword evidence="11 14" id="KW-1133">Transmembrane helix</keyword>
<dbReference type="GO" id="GO:0005524">
    <property type="term" value="F:ATP binding"/>
    <property type="evidence" value="ECO:0007669"/>
    <property type="project" value="UniProtKB-KW"/>
</dbReference>
<dbReference type="SUPFAM" id="SSF55874">
    <property type="entry name" value="ATPase domain of HSP90 chaperone/DNA topoisomerase II/histidine kinase"/>
    <property type="match status" value="1"/>
</dbReference>
<dbReference type="InterPro" id="IPR003661">
    <property type="entry name" value="HisK_dim/P_dom"/>
</dbReference>
<dbReference type="GO" id="GO:0005886">
    <property type="term" value="C:plasma membrane"/>
    <property type="evidence" value="ECO:0007669"/>
    <property type="project" value="UniProtKB-SubCell"/>
</dbReference>
<dbReference type="InterPro" id="IPR003594">
    <property type="entry name" value="HATPase_dom"/>
</dbReference>
<dbReference type="Pfam" id="PF00672">
    <property type="entry name" value="HAMP"/>
    <property type="match status" value="1"/>
</dbReference>
<dbReference type="InterPro" id="IPR050398">
    <property type="entry name" value="HssS/ArlS-like"/>
</dbReference>